<protein>
    <submittedName>
        <fullName evidence="1">Uncharacterized protein</fullName>
    </submittedName>
</protein>
<accession>A0ACC1RPW8</accession>
<proteinExistence type="predicted"/>
<evidence type="ECO:0000313" key="2">
    <source>
        <dbReference type="Proteomes" id="UP001148629"/>
    </source>
</evidence>
<sequence>MPIWTDSSGKKVLDRDAFLDAMEEHWLNWAANKLSSEEKQAWKEKVEHIYNGTTNLKAVSDLGPPNTWADITAYKVLFPDEFFRSRHGAEAQVKFPEADLANWEPNSNDSSNGSSWGEQLRRATELAKRPWSCELTPSEPQAKKPCPGVAELAGVAVAEPSGLIRGTEPLISKPEDVSKIFSNLEKQLASVRHAAETNTKVHQQGIDDLRVKHRAELQEVWKYTHKTIASIRETHKKELEAVNQAHKEEVETVRKTYEGVISTLDKACLDGMTTLRNARQEVYEATKRS</sequence>
<evidence type="ECO:0000313" key="1">
    <source>
        <dbReference type="EMBL" id="KAJ3522021.1"/>
    </source>
</evidence>
<name>A0ACC1RPW8_9HYPO</name>
<reference evidence="1" key="1">
    <citation type="submission" date="2022-08" db="EMBL/GenBank/DDBJ databases">
        <title>Genome Sequence of Fusarium decemcellulare.</title>
        <authorList>
            <person name="Buettner E."/>
        </authorList>
    </citation>
    <scope>NUCLEOTIDE SEQUENCE</scope>
    <source>
        <strain evidence="1">Babe19</strain>
    </source>
</reference>
<comment type="caution">
    <text evidence="1">The sequence shown here is derived from an EMBL/GenBank/DDBJ whole genome shotgun (WGS) entry which is preliminary data.</text>
</comment>
<organism evidence="1 2">
    <name type="scientific">Fusarium decemcellulare</name>
    <dbReference type="NCBI Taxonomy" id="57161"/>
    <lineage>
        <taxon>Eukaryota</taxon>
        <taxon>Fungi</taxon>
        <taxon>Dikarya</taxon>
        <taxon>Ascomycota</taxon>
        <taxon>Pezizomycotina</taxon>
        <taxon>Sordariomycetes</taxon>
        <taxon>Hypocreomycetidae</taxon>
        <taxon>Hypocreales</taxon>
        <taxon>Nectriaceae</taxon>
        <taxon>Fusarium</taxon>
        <taxon>Fusarium decemcellulare species complex</taxon>
    </lineage>
</organism>
<gene>
    <name evidence="1" type="ORF">NM208_g13039</name>
</gene>
<dbReference type="Proteomes" id="UP001148629">
    <property type="component" value="Unassembled WGS sequence"/>
</dbReference>
<dbReference type="EMBL" id="JANRMS010002538">
    <property type="protein sequence ID" value="KAJ3522021.1"/>
    <property type="molecule type" value="Genomic_DNA"/>
</dbReference>
<keyword evidence="2" id="KW-1185">Reference proteome</keyword>